<evidence type="ECO:0000313" key="2">
    <source>
        <dbReference type="EMBL" id="KEI69746.1"/>
    </source>
</evidence>
<feature type="transmembrane region" description="Helical" evidence="1">
    <location>
        <begin position="6"/>
        <end position="28"/>
    </location>
</feature>
<keyword evidence="1" id="KW-0472">Membrane</keyword>
<evidence type="ECO:0000256" key="1">
    <source>
        <dbReference type="SAM" id="Phobius"/>
    </source>
</evidence>
<name>A0A081K6H0_9GAMM</name>
<dbReference type="RefSeq" id="WP_020582648.1">
    <property type="nucleotide sequence ID" value="NZ_JOJP01000001.1"/>
</dbReference>
<dbReference type="eggNOG" id="COG1950">
    <property type="taxonomic scope" value="Bacteria"/>
</dbReference>
<proteinExistence type="predicted"/>
<dbReference type="InterPro" id="IPR007165">
    <property type="entry name" value="Phage_holin_4_2"/>
</dbReference>
<dbReference type="AlphaFoldDB" id="A0A081K6H0"/>
<feature type="transmembrane region" description="Helical" evidence="1">
    <location>
        <begin position="96"/>
        <end position="119"/>
    </location>
</feature>
<keyword evidence="3" id="KW-1185">Reference proteome</keyword>
<dbReference type="Proteomes" id="UP000027997">
    <property type="component" value="Unassembled WGS sequence"/>
</dbReference>
<evidence type="ECO:0000313" key="3">
    <source>
        <dbReference type="Proteomes" id="UP000027997"/>
    </source>
</evidence>
<organism evidence="2 3">
    <name type="scientific">Endozoicomonas elysicola</name>
    <dbReference type="NCBI Taxonomy" id="305900"/>
    <lineage>
        <taxon>Bacteria</taxon>
        <taxon>Pseudomonadati</taxon>
        <taxon>Pseudomonadota</taxon>
        <taxon>Gammaproteobacteria</taxon>
        <taxon>Oceanospirillales</taxon>
        <taxon>Endozoicomonadaceae</taxon>
        <taxon>Endozoicomonas</taxon>
    </lineage>
</organism>
<dbReference type="STRING" id="305900.GV64_02430"/>
<protein>
    <submittedName>
        <fullName evidence="2">Membrane protein</fullName>
    </submittedName>
</protein>
<feature type="transmembrane region" description="Helical" evidence="1">
    <location>
        <begin position="35"/>
        <end position="53"/>
    </location>
</feature>
<gene>
    <name evidence="2" type="ORF">GV64_02430</name>
</gene>
<dbReference type="PANTHER" id="PTHR37309">
    <property type="entry name" value="SLR0284 PROTEIN"/>
    <property type="match status" value="1"/>
</dbReference>
<reference evidence="2 3" key="1">
    <citation type="submission" date="2014-06" db="EMBL/GenBank/DDBJ databases">
        <title>Whole Genome Sequences of Three Symbiotic Endozoicomonas Bacteria.</title>
        <authorList>
            <person name="Neave M.J."/>
            <person name="Apprill A."/>
            <person name="Voolstra C.R."/>
        </authorList>
    </citation>
    <scope>NUCLEOTIDE SEQUENCE [LARGE SCALE GENOMIC DNA]</scope>
    <source>
        <strain evidence="2 3">DSM 22380</strain>
    </source>
</reference>
<keyword evidence="1" id="KW-1133">Transmembrane helix</keyword>
<dbReference type="EMBL" id="JOJP01000001">
    <property type="protein sequence ID" value="KEI69746.1"/>
    <property type="molecule type" value="Genomic_DNA"/>
</dbReference>
<dbReference type="Pfam" id="PF04020">
    <property type="entry name" value="Phage_holin_4_2"/>
    <property type="match status" value="1"/>
</dbReference>
<comment type="caution">
    <text evidence="2">The sequence shown here is derived from an EMBL/GenBank/DDBJ whole genome shotgun (WGS) entry which is preliminary data.</text>
</comment>
<feature type="transmembrane region" description="Helical" evidence="1">
    <location>
        <begin position="59"/>
        <end position="84"/>
    </location>
</feature>
<keyword evidence="1" id="KW-0812">Transmembrane</keyword>
<accession>A0A081K6H0</accession>
<sequence>MDILLFLLVQIAILAIYGFIIFISARLLPGVEIENYTIAFIVALVLTCLNLLVKPILMILALPITILTLGLFTWVINALILVFSSKLVDGFEIKNFGWAMLMSLIMGIFKMFAVISFPFM</sequence>
<dbReference type="PANTHER" id="PTHR37309:SF1">
    <property type="entry name" value="SLR0284 PROTEIN"/>
    <property type="match status" value="1"/>
</dbReference>